<dbReference type="Gene3D" id="3.20.20.100">
    <property type="entry name" value="NADP-dependent oxidoreductase domain"/>
    <property type="match status" value="1"/>
</dbReference>
<dbReference type="EMBL" id="VBPB01000352">
    <property type="protein sequence ID" value="TMQ69009.1"/>
    <property type="molecule type" value="Genomic_DNA"/>
</dbReference>
<organism evidence="4 5">
    <name type="scientific">Eiseniibacteriota bacterium</name>
    <dbReference type="NCBI Taxonomy" id="2212470"/>
    <lineage>
        <taxon>Bacteria</taxon>
        <taxon>Candidatus Eiseniibacteriota</taxon>
    </lineage>
</organism>
<feature type="domain" description="NADP-dependent oxidoreductase" evidence="3">
    <location>
        <begin position="7"/>
        <end position="129"/>
    </location>
</feature>
<protein>
    <submittedName>
        <fullName evidence="4">Aldo/keto reductase</fullName>
    </submittedName>
</protein>
<dbReference type="PANTHER" id="PTHR43364">
    <property type="entry name" value="NADH-SPECIFIC METHYLGLYOXAL REDUCTASE-RELATED"/>
    <property type="match status" value="1"/>
</dbReference>
<evidence type="ECO:0000313" key="4">
    <source>
        <dbReference type="EMBL" id="TMQ69009.1"/>
    </source>
</evidence>
<comment type="caution">
    <text evidence="4">The sequence shown here is derived from an EMBL/GenBank/DDBJ whole genome shotgun (WGS) entry which is preliminary data.</text>
</comment>
<dbReference type="InterPro" id="IPR050523">
    <property type="entry name" value="AKR_Detox_Biosynth"/>
</dbReference>
<accession>A0A538TZR3</accession>
<dbReference type="GO" id="GO:0005829">
    <property type="term" value="C:cytosol"/>
    <property type="evidence" value="ECO:0007669"/>
    <property type="project" value="TreeGrafter"/>
</dbReference>
<name>A0A538TZR3_UNCEI</name>
<dbReference type="AlphaFoldDB" id="A0A538TZR3"/>
<keyword evidence="1" id="KW-0560">Oxidoreductase</keyword>
<evidence type="ECO:0000259" key="3">
    <source>
        <dbReference type="Pfam" id="PF00248"/>
    </source>
</evidence>
<dbReference type="InterPro" id="IPR023210">
    <property type="entry name" value="NADP_OxRdtase_dom"/>
</dbReference>
<dbReference type="PANTHER" id="PTHR43364:SF4">
    <property type="entry name" value="NAD(P)-LINKED OXIDOREDUCTASE SUPERFAMILY PROTEIN"/>
    <property type="match status" value="1"/>
</dbReference>
<dbReference type="Proteomes" id="UP000319771">
    <property type="component" value="Unassembled WGS sequence"/>
</dbReference>
<dbReference type="Pfam" id="PF00248">
    <property type="entry name" value="Aldo_ket_red"/>
    <property type="match status" value="1"/>
</dbReference>
<evidence type="ECO:0000256" key="2">
    <source>
        <dbReference type="SAM" id="MobiDB-lite"/>
    </source>
</evidence>
<dbReference type="InterPro" id="IPR036812">
    <property type="entry name" value="NAD(P)_OxRdtase_dom_sf"/>
</dbReference>
<feature type="compositionally biased region" description="Basic residues" evidence="2">
    <location>
        <begin position="145"/>
        <end position="163"/>
    </location>
</feature>
<gene>
    <name evidence="4" type="ORF">E6K81_15885</name>
</gene>
<sequence>MFTVSHLDFCRAHGIGLMAYSPLAQGVLTNKYAGGAVPAGSRATGKFAHFLTAEKALTPENVAAAERYAAWVARRGAGSCSQVALAWVLRRPEVSTAIIGVTSVEQLEENLKAAEVTLTDAEWKEVEATIALATTRPPAAGGPTKAKRGAKASAPRKRTGRRT</sequence>
<reference evidence="4 5" key="1">
    <citation type="journal article" date="2019" name="Nat. Microbiol.">
        <title>Mediterranean grassland soil C-N compound turnover is dependent on rainfall and depth, and is mediated by genomically divergent microorganisms.</title>
        <authorList>
            <person name="Diamond S."/>
            <person name="Andeer P.F."/>
            <person name="Li Z."/>
            <person name="Crits-Christoph A."/>
            <person name="Burstein D."/>
            <person name="Anantharaman K."/>
            <person name="Lane K.R."/>
            <person name="Thomas B.C."/>
            <person name="Pan C."/>
            <person name="Northen T.R."/>
            <person name="Banfield J.F."/>
        </authorList>
    </citation>
    <scope>NUCLEOTIDE SEQUENCE [LARGE SCALE GENOMIC DNA]</scope>
    <source>
        <strain evidence="4">WS_11</strain>
    </source>
</reference>
<proteinExistence type="predicted"/>
<dbReference type="GO" id="GO:0016491">
    <property type="term" value="F:oxidoreductase activity"/>
    <property type="evidence" value="ECO:0007669"/>
    <property type="project" value="UniProtKB-KW"/>
</dbReference>
<feature type="region of interest" description="Disordered" evidence="2">
    <location>
        <begin position="133"/>
        <end position="163"/>
    </location>
</feature>
<evidence type="ECO:0000256" key="1">
    <source>
        <dbReference type="ARBA" id="ARBA00023002"/>
    </source>
</evidence>
<dbReference type="SUPFAM" id="SSF51430">
    <property type="entry name" value="NAD(P)-linked oxidoreductase"/>
    <property type="match status" value="1"/>
</dbReference>
<evidence type="ECO:0000313" key="5">
    <source>
        <dbReference type="Proteomes" id="UP000319771"/>
    </source>
</evidence>